<dbReference type="GO" id="GO:0016740">
    <property type="term" value="F:transferase activity"/>
    <property type="evidence" value="ECO:0007669"/>
    <property type="project" value="UniProtKB-KW"/>
</dbReference>
<dbReference type="Proteomes" id="UP000590647">
    <property type="component" value="Unassembled WGS sequence"/>
</dbReference>
<comment type="caution">
    <text evidence="1">The sequence shown here is derived from an EMBL/GenBank/DDBJ whole genome shotgun (WGS) entry which is preliminary data.</text>
</comment>
<dbReference type="EMBL" id="JACHNE010000001">
    <property type="protein sequence ID" value="MBB5792846.1"/>
    <property type="molecule type" value="Genomic_DNA"/>
</dbReference>
<dbReference type="AlphaFoldDB" id="A0A7W9H029"/>
<name>A0A7W9H029_9ACTN</name>
<reference evidence="1 2" key="1">
    <citation type="submission" date="2020-08" db="EMBL/GenBank/DDBJ databases">
        <title>Sequencing the genomes of 1000 actinobacteria strains.</title>
        <authorList>
            <person name="Klenk H.-P."/>
        </authorList>
    </citation>
    <scope>NUCLEOTIDE SEQUENCE [LARGE SCALE GENOMIC DNA]</scope>
    <source>
        <strain evidence="1 2">DSM 40084</strain>
    </source>
</reference>
<gene>
    <name evidence="1" type="ORF">HDA41_000810</name>
</gene>
<evidence type="ECO:0000313" key="2">
    <source>
        <dbReference type="Proteomes" id="UP000590647"/>
    </source>
</evidence>
<keyword evidence="1" id="KW-0808">Transferase</keyword>
<protein>
    <submittedName>
        <fullName evidence="1">RimJ/RimL family protein N-acetyltransferase</fullName>
    </submittedName>
</protein>
<accession>A0A7W9H029</accession>
<proteinExistence type="predicted"/>
<sequence>MPWTTAGRFGWFADALPGEPVVLCTQTANDRSMRPAAKLGFTEVERFEEFGAEQWFGVWSSATPSG</sequence>
<keyword evidence="2" id="KW-1185">Reference proteome</keyword>
<organism evidence="1 2">
    <name type="scientific">Streptomyces caelestis</name>
    <dbReference type="NCBI Taxonomy" id="36816"/>
    <lineage>
        <taxon>Bacteria</taxon>
        <taxon>Bacillati</taxon>
        <taxon>Actinomycetota</taxon>
        <taxon>Actinomycetes</taxon>
        <taxon>Kitasatosporales</taxon>
        <taxon>Streptomycetaceae</taxon>
        <taxon>Streptomyces</taxon>
    </lineage>
</organism>
<evidence type="ECO:0000313" key="1">
    <source>
        <dbReference type="EMBL" id="MBB5792846.1"/>
    </source>
</evidence>